<feature type="domain" description="PPIase FKBP-type" evidence="9">
    <location>
        <begin position="163"/>
        <end position="242"/>
    </location>
</feature>
<dbReference type="GO" id="GO:0043335">
    <property type="term" value="P:protein unfolding"/>
    <property type="evidence" value="ECO:0007669"/>
    <property type="project" value="TreeGrafter"/>
</dbReference>
<comment type="similarity">
    <text evidence="2">Belongs to the FKBP-type PPIase family. Tig subfamily.</text>
</comment>
<dbReference type="InterPro" id="IPR046357">
    <property type="entry name" value="PPIase_dom_sf"/>
</dbReference>
<comment type="catalytic activity">
    <reaction evidence="1">
        <text>[protein]-peptidylproline (omega=180) = [protein]-peptidylproline (omega=0)</text>
        <dbReference type="Rhea" id="RHEA:16237"/>
        <dbReference type="Rhea" id="RHEA-COMP:10747"/>
        <dbReference type="Rhea" id="RHEA-COMP:10748"/>
        <dbReference type="ChEBI" id="CHEBI:83833"/>
        <dbReference type="ChEBI" id="CHEBI:83834"/>
        <dbReference type="EC" id="5.2.1.8"/>
    </reaction>
</comment>
<dbReference type="Gene3D" id="3.30.70.1050">
    <property type="entry name" value="Trigger factor ribosome-binding domain"/>
    <property type="match status" value="1"/>
</dbReference>
<dbReference type="NCBIfam" id="TIGR00115">
    <property type="entry name" value="tig"/>
    <property type="match status" value="1"/>
</dbReference>
<dbReference type="PANTHER" id="PTHR30560">
    <property type="entry name" value="TRIGGER FACTOR CHAPERONE AND PEPTIDYL-PROLYL CIS/TRANS ISOMERASE"/>
    <property type="match status" value="1"/>
</dbReference>
<dbReference type="Pfam" id="PF05697">
    <property type="entry name" value="Trigger_N"/>
    <property type="match status" value="1"/>
</dbReference>
<dbReference type="SUPFAM" id="SSF54534">
    <property type="entry name" value="FKBP-like"/>
    <property type="match status" value="1"/>
</dbReference>
<evidence type="ECO:0000259" key="9">
    <source>
        <dbReference type="PROSITE" id="PS50059"/>
    </source>
</evidence>
<accession>A0A1J5RYN4</accession>
<dbReference type="Pfam" id="PF00254">
    <property type="entry name" value="FKBP_C"/>
    <property type="match status" value="1"/>
</dbReference>
<evidence type="ECO:0000256" key="3">
    <source>
        <dbReference type="ARBA" id="ARBA00013194"/>
    </source>
</evidence>
<dbReference type="Pfam" id="PF05698">
    <property type="entry name" value="Trigger_C"/>
    <property type="match status" value="1"/>
</dbReference>
<evidence type="ECO:0000256" key="5">
    <source>
        <dbReference type="ARBA" id="ARBA00023186"/>
    </source>
</evidence>
<dbReference type="HAMAP" id="MF_00303">
    <property type="entry name" value="Trigger_factor_Tig"/>
    <property type="match status" value="1"/>
</dbReference>
<feature type="compositionally biased region" description="Basic and acidic residues" evidence="8">
    <location>
        <begin position="429"/>
        <end position="439"/>
    </location>
</feature>
<dbReference type="PIRSF" id="PIRSF003095">
    <property type="entry name" value="Trigger_factor"/>
    <property type="match status" value="1"/>
</dbReference>
<dbReference type="InterPro" id="IPR008880">
    <property type="entry name" value="Trigger_fac_C"/>
</dbReference>
<evidence type="ECO:0000256" key="8">
    <source>
        <dbReference type="SAM" id="MobiDB-lite"/>
    </source>
</evidence>
<evidence type="ECO:0000256" key="7">
    <source>
        <dbReference type="SAM" id="Coils"/>
    </source>
</evidence>
<feature type="coiled-coil region" evidence="7">
    <location>
        <begin position="118"/>
        <end position="154"/>
    </location>
</feature>
<dbReference type="GO" id="GO:0044183">
    <property type="term" value="F:protein folding chaperone"/>
    <property type="evidence" value="ECO:0007669"/>
    <property type="project" value="TreeGrafter"/>
</dbReference>
<evidence type="ECO:0000313" key="10">
    <source>
        <dbReference type="EMBL" id="OIQ97196.1"/>
    </source>
</evidence>
<dbReference type="AlphaFoldDB" id="A0A1J5RYN4"/>
<dbReference type="EMBL" id="MLJW01000136">
    <property type="protein sequence ID" value="OIQ97196.1"/>
    <property type="molecule type" value="Genomic_DNA"/>
</dbReference>
<dbReference type="PROSITE" id="PS50059">
    <property type="entry name" value="FKBP_PPIASE"/>
    <property type="match status" value="1"/>
</dbReference>
<evidence type="ECO:0000256" key="1">
    <source>
        <dbReference type="ARBA" id="ARBA00000971"/>
    </source>
</evidence>
<dbReference type="GO" id="GO:0051083">
    <property type="term" value="P:'de novo' cotranslational protein folding"/>
    <property type="evidence" value="ECO:0007669"/>
    <property type="project" value="TreeGrafter"/>
</dbReference>
<dbReference type="PANTHER" id="PTHR30560:SF3">
    <property type="entry name" value="TRIGGER FACTOR-LIKE PROTEIN TIG, CHLOROPLASTIC"/>
    <property type="match status" value="1"/>
</dbReference>
<keyword evidence="7" id="KW-0175">Coiled coil</keyword>
<feature type="region of interest" description="Disordered" evidence="8">
    <location>
        <begin position="425"/>
        <end position="467"/>
    </location>
</feature>
<dbReference type="EC" id="5.2.1.8" evidence="3"/>
<dbReference type="InterPro" id="IPR027304">
    <property type="entry name" value="Trigger_fact/SurA_dom_sf"/>
</dbReference>
<dbReference type="InterPro" id="IPR037041">
    <property type="entry name" value="Trigger_fac_C_sf"/>
</dbReference>
<feature type="compositionally biased region" description="Basic residues" evidence="8">
    <location>
        <begin position="450"/>
        <end position="460"/>
    </location>
</feature>
<dbReference type="InterPro" id="IPR036611">
    <property type="entry name" value="Trigger_fac_ribosome-bd_sf"/>
</dbReference>
<protein>
    <recommendedName>
        <fullName evidence="3">peptidylprolyl isomerase</fullName>
        <ecNumber evidence="3">5.2.1.8</ecNumber>
    </recommendedName>
</protein>
<dbReference type="InterPro" id="IPR001179">
    <property type="entry name" value="PPIase_FKBP_dom"/>
</dbReference>
<dbReference type="Gene3D" id="1.10.3120.10">
    <property type="entry name" value="Trigger factor, C-terminal domain"/>
    <property type="match status" value="1"/>
</dbReference>
<evidence type="ECO:0000256" key="4">
    <source>
        <dbReference type="ARBA" id="ARBA00023110"/>
    </source>
</evidence>
<dbReference type="SUPFAM" id="SSF109998">
    <property type="entry name" value="Triger factor/SurA peptide-binding domain-like"/>
    <property type="match status" value="1"/>
</dbReference>
<name>A0A1J5RYN4_9ZZZZ</name>
<reference evidence="10" key="1">
    <citation type="submission" date="2016-10" db="EMBL/GenBank/DDBJ databases">
        <title>Sequence of Gallionella enrichment culture.</title>
        <authorList>
            <person name="Poehlein A."/>
            <person name="Muehling M."/>
            <person name="Daniel R."/>
        </authorList>
    </citation>
    <scope>NUCLEOTIDE SEQUENCE</scope>
</reference>
<dbReference type="SUPFAM" id="SSF102735">
    <property type="entry name" value="Trigger factor ribosome-binding domain"/>
    <property type="match status" value="1"/>
</dbReference>
<keyword evidence="4" id="KW-0697">Rotamase</keyword>
<comment type="caution">
    <text evidence="10">The sequence shown here is derived from an EMBL/GenBank/DDBJ whole genome shotgun (WGS) entry which is preliminary data.</text>
</comment>
<dbReference type="FunFam" id="3.10.50.40:FF:000001">
    <property type="entry name" value="Trigger factor"/>
    <property type="match status" value="1"/>
</dbReference>
<proteinExistence type="inferred from homology"/>
<gene>
    <name evidence="10" type="primary">tig_7</name>
    <name evidence="10" type="ORF">GALL_207490</name>
</gene>
<sequence length="467" mass="51193">MQVTQINADGLKHEFKVVITAGQFDEKVRDRLTEVGQSVKVPGFRPGKVPMAILRQKYGKSVMGEVLEGAVNEGAQHAVEQNKLRPALQPKVEITKFEDGGDLEFSVAVEVLPEIEVMDLSTLTLEKMVAEIDEAELEEALKGLASRRETTEAAPAGQAAASGDVVVIDFLGKVDGVAFDGGKGEGYSLKLGSNSFIPGFEEQLVGKKAGDETVVKVTFPEAYHAENLAGKASEFEVKVHEVRTSVPAGIDDELAKSVGLENLAALKDALREEIGRDYTTMARAHLKRALLDRLAENHSFPVPQGMVDMEFDAIWKQLEADKAAGRLDEADKDKSDDELKAEYRAIAERRVRLGLLLSEVGQKNSVQITQEDLNRAVMNEARRFPGQEHLVFQYYQKNQDALNSLRAPIFEEKVIDYIVERAQVSEKTVSPEDLRKDPDAAPGAAEEAKPKKKAAAKKKADKAGTEE</sequence>
<organism evidence="10">
    <name type="scientific">mine drainage metagenome</name>
    <dbReference type="NCBI Taxonomy" id="410659"/>
    <lineage>
        <taxon>unclassified sequences</taxon>
        <taxon>metagenomes</taxon>
        <taxon>ecological metagenomes</taxon>
    </lineage>
</organism>
<keyword evidence="5" id="KW-0143">Chaperone</keyword>
<dbReference type="GO" id="GO:0043022">
    <property type="term" value="F:ribosome binding"/>
    <property type="evidence" value="ECO:0007669"/>
    <property type="project" value="TreeGrafter"/>
</dbReference>
<dbReference type="InterPro" id="IPR005215">
    <property type="entry name" value="Trig_fac"/>
</dbReference>
<dbReference type="GO" id="GO:0015031">
    <property type="term" value="P:protein transport"/>
    <property type="evidence" value="ECO:0007669"/>
    <property type="project" value="InterPro"/>
</dbReference>
<evidence type="ECO:0000256" key="2">
    <source>
        <dbReference type="ARBA" id="ARBA00005464"/>
    </source>
</evidence>
<dbReference type="Gene3D" id="3.10.50.40">
    <property type="match status" value="1"/>
</dbReference>
<dbReference type="InterPro" id="IPR008881">
    <property type="entry name" value="Trigger_fac_ribosome-bd_bac"/>
</dbReference>
<keyword evidence="6 10" id="KW-0413">Isomerase</keyword>
<evidence type="ECO:0000256" key="6">
    <source>
        <dbReference type="ARBA" id="ARBA00023235"/>
    </source>
</evidence>
<dbReference type="GO" id="GO:0003755">
    <property type="term" value="F:peptidyl-prolyl cis-trans isomerase activity"/>
    <property type="evidence" value="ECO:0007669"/>
    <property type="project" value="UniProtKB-KW"/>
</dbReference>